<gene>
    <name evidence="9 11" type="primary">mnmA</name>
    <name evidence="11" type="ORF">QQA45_05150</name>
</gene>
<feature type="binding site" evidence="9">
    <location>
        <begin position="7"/>
        <end position="14"/>
    </location>
    <ligand>
        <name>ATP</name>
        <dbReference type="ChEBI" id="CHEBI:30616"/>
    </ligand>
</feature>
<dbReference type="NCBIfam" id="TIGR00420">
    <property type="entry name" value="trmU"/>
    <property type="match status" value="1"/>
</dbReference>
<keyword evidence="6 9" id="KW-0694">RNA-binding</keyword>
<reference evidence="11 12" key="1">
    <citation type="submission" date="2023-06" db="EMBL/GenBank/DDBJ databases">
        <title>Antibody response to the Sneathia vaginalis cytopathogenic toxin A during pregnancy.</title>
        <authorList>
            <person name="Mccoy Z.T."/>
            <person name="Serrano M.G."/>
            <person name="Spaine K."/>
            <person name="Edwards D.J."/>
            <person name="Buck G.A."/>
            <person name="Jefferson K."/>
        </authorList>
    </citation>
    <scope>NUCLEOTIDE SEQUENCE [LARGE SCALE GENOMIC DNA]</scope>
    <source>
        <strain evidence="11 12">CCUG 42621</strain>
    </source>
</reference>
<feature type="site" description="Interaction with tRNA" evidence="9">
    <location>
        <position position="328"/>
    </location>
</feature>
<dbReference type="HAMAP" id="MF_00144">
    <property type="entry name" value="tRNA_thiouridyl_MnmA"/>
    <property type="match status" value="1"/>
</dbReference>
<keyword evidence="1 9" id="KW-0820">tRNA-binding</keyword>
<dbReference type="RefSeq" id="WP_285153147.1">
    <property type="nucleotide sequence ID" value="NZ_JASSPP010000008.1"/>
</dbReference>
<keyword evidence="9" id="KW-0963">Cytoplasm</keyword>
<dbReference type="PANTHER" id="PTHR11933">
    <property type="entry name" value="TRNA 5-METHYLAMINOMETHYL-2-THIOURIDYLATE -METHYLTRANSFERASE"/>
    <property type="match status" value="1"/>
</dbReference>
<dbReference type="Gene3D" id="3.40.50.620">
    <property type="entry name" value="HUPs"/>
    <property type="match status" value="1"/>
</dbReference>
<comment type="caution">
    <text evidence="9">Lacks conserved residue(s) required for the propagation of feature annotation.</text>
</comment>
<feature type="site" description="Interaction with tRNA" evidence="9">
    <location>
        <position position="126"/>
    </location>
</feature>
<evidence type="ECO:0000256" key="7">
    <source>
        <dbReference type="ARBA" id="ARBA00023157"/>
    </source>
</evidence>
<dbReference type="InterPro" id="IPR023382">
    <property type="entry name" value="MnmA-like_central_sf"/>
</dbReference>
<accession>A0ABT7HLK2</accession>
<dbReference type="CDD" id="cd01998">
    <property type="entry name" value="MnmA_TRMU-like"/>
    <property type="match status" value="1"/>
</dbReference>
<evidence type="ECO:0000259" key="10">
    <source>
        <dbReference type="Pfam" id="PF20259"/>
    </source>
</evidence>
<feature type="active site" description="Cysteine persulfide intermediate" evidence="9">
    <location>
        <position position="193"/>
    </location>
</feature>
<dbReference type="EMBL" id="JASSPP010000008">
    <property type="protein sequence ID" value="MDK9580900.1"/>
    <property type="molecule type" value="Genomic_DNA"/>
</dbReference>
<comment type="subcellular location">
    <subcellularLocation>
        <location evidence="9">Cytoplasm</location>
    </subcellularLocation>
</comment>
<keyword evidence="3 9" id="KW-0819">tRNA processing</keyword>
<comment type="similarity">
    <text evidence="9">Belongs to the MnmA/TRMU family.</text>
</comment>
<dbReference type="Pfam" id="PF20259">
    <property type="entry name" value="tRNA_Me_trans_M"/>
    <property type="match status" value="1"/>
</dbReference>
<dbReference type="InterPro" id="IPR014729">
    <property type="entry name" value="Rossmann-like_a/b/a_fold"/>
</dbReference>
<evidence type="ECO:0000256" key="3">
    <source>
        <dbReference type="ARBA" id="ARBA00022694"/>
    </source>
</evidence>
<evidence type="ECO:0000256" key="8">
    <source>
        <dbReference type="ARBA" id="ARBA00051542"/>
    </source>
</evidence>
<dbReference type="Proteomes" id="UP001225134">
    <property type="component" value="Unassembled WGS sequence"/>
</dbReference>
<dbReference type="EC" id="2.8.1.13" evidence="9"/>
<feature type="binding site" evidence="9">
    <location>
        <position position="33"/>
    </location>
    <ligand>
        <name>ATP</name>
        <dbReference type="ChEBI" id="CHEBI:30616"/>
    </ligand>
</feature>
<dbReference type="NCBIfam" id="NF001138">
    <property type="entry name" value="PRK00143.1"/>
    <property type="match status" value="1"/>
</dbReference>
<feature type="active site" description="Nucleophile" evidence="9">
    <location>
        <position position="101"/>
    </location>
</feature>
<proteinExistence type="inferred from homology"/>
<comment type="function">
    <text evidence="9">Catalyzes the 2-thiolation of uridine at the wobble position (U34) of tRNA, leading to the formation of s(2)U34.</text>
</comment>
<evidence type="ECO:0000313" key="12">
    <source>
        <dbReference type="Proteomes" id="UP001225134"/>
    </source>
</evidence>
<dbReference type="PANTHER" id="PTHR11933:SF5">
    <property type="entry name" value="MITOCHONDRIAL TRNA-SPECIFIC 2-THIOURIDYLASE 1"/>
    <property type="match status" value="1"/>
</dbReference>
<feature type="binding site" evidence="9">
    <location>
        <position position="125"/>
    </location>
    <ligand>
        <name>ATP</name>
        <dbReference type="ChEBI" id="CHEBI:30616"/>
    </ligand>
</feature>
<keyword evidence="2 9" id="KW-0808">Transferase</keyword>
<evidence type="ECO:0000256" key="9">
    <source>
        <dbReference type="HAMAP-Rule" id="MF_00144"/>
    </source>
</evidence>
<comment type="caution">
    <text evidence="11">The sequence shown here is derived from an EMBL/GenBank/DDBJ whole genome shotgun (WGS) entry which is preliminary data.</text>
</comment>
<feature type="region of interest" description="Interaction with tRNA" evidence="9">
    <location>
        <begin position="143"/>
        <end position="145"/>
    </location>
</feature>
<comment type="catalytic activity">
    <reaction evidence="8 9">
        <text>S-sulfanyl-L-cysteinyl-[protein] + uridine(34) in tRNA + AH2 + ATP = 2-thiouridine(34) in tRNA + L-cysteinyl-[protein] + A + AMP + diphosphate + H(+)</text>
        <dbReference type="Rhea" id="RHEA:47032"/>
        <dbReference type="Rhea" id="RHEA-COMP:10131"/>
        <dbReference type="Rhea" id="RHEA-COMP:11726"/>
        <dbReference type="Rhea" id="RHEA-COMP:11727"/>
        <dbReference type="Rhea" id="RHEA-COMP:11728"/>
        <dbReference type="ChEBI" id="CHEBI:13193"/>
        <dbReference type="ChEBI" id="CHEBI:15378"/>
        <dbReference type="ChEBI" id="CHEBI:17499"/>
        <dbReference type="ChEBI" id="CHEBI:29950"/>
        <dbReference type="ChEBI" id="CHEBI:30616"/>
        <dbReference type="ChEBI" id="CHEBI:33019"/>
        <dbReference type="ChEBI" id="CHEBI:61963"/>
        <dbReference type="ChEBI" id="CHEBI:65315"/>
        <dbReference type="ChEBI" id="CHEBI:87170"/>
        <dbReference type="ChEBI" id="CHEBI:456215"/>
        <dbReference type="EC" id="2.8.1.13"/>
    </reaction>
</comment>
<evidence type="ECO:0000313" key="11">
    <source>
        <dbReference type="EMBL" id="MDK9580900.1"/>
    </source>
</evidence>
<evidence type="ECO:0000256" key="1">
    <source>
        <dbReference type="ARBA" id="ARBA00022555"/>
    </source>
</evidence>
<evidence type="ECO:0000256" key="5">
    <source>
        <dbReference type="ARBA" id="ARBA00022840"/>
    </source>
</evidence>
<keyword evidence="4 9" id="KW-0547">Nucleotide-binding</keyword>
<protein>
    <recommendedName>
        <fullName evidence="9">tRNA-specific 2-thiouridylase MnmA</fullName>
        <ecNumber evidence="9">2.8.1.13</ecNumber>
    </recommendedName>
</protein>
<dbReference type="InterPro" id="IPR004506">
    <property type="entry name" value="MnmA-like"/>
</dbReference>
<evidence type="ECO:0000256" key="6">
    <source>
        <dbReference type="ARBA" id="ARBA00022884"/>
    </source>
</evidence>
<name>A0ABT7HLK2_9FUSO</name>
<dbReference type="SUPFAM" id="SSF52402">
    <property type="entry name" value="Adenine nucleotide alpha hydrolases-like"/>
    <property type="match status" value="1"/>
</dbReference>
<organism evidence="11 12">
    <name type="scientific">Sneathia sanguinegens</name>
    <dbReference type="NCBI Taxonomy" id="40543"/>
    <lineage>
        <taxon>Bacteria</taxon>
        <taxon>Fusobacteriati</taxon>
        <taxon>Fusobacteriota</taxon>
        <taxon>Fusobacteriia</taxon>
        <taxon>Fusobacteriales</taxon>
        <taxon>Leptotrichiaceae</taxon>
        <taxon>Sneathia</taxon>
    </lineage>
</organism>
<feature type="domain" description="tRNA-specific 2-thiouridylase MnmA-like central" evidence="10">
    <location>
        <begin position="202"/>
        <end position="262"/>
    </location>
</feature>
<evidence type="ECO:0000256" key="4">
    <source>
        <dbReference type="ARBA" id="ARBA00022741"/>
    </source>
</evidence>
<dbReference type="Gene3D" id="2.30.30.280">
    <property type="entry name" value="Adenine nucleotide alpha hydrolases-like domains"/>
    <property type="match status" value="1"/>
</dbReference>
<evidence type="ECO:0000256" key="2">
    <source>
        <dbReference type="ARBA" id="ARBA00022679"/>
    </source>
</evidence>
<keyword evidence="7" id="KW-1015">Disulfide bond</keyword>
<keyword evidence="12" id="KW-1185">Reference proteome</keyword>
<dbReference type="Pfam" id="PF03054">
    <property type="entry name" value="tRNA_Me_trans"/>
    <property type="match status" value="1"/>
</dbReference>
<dbReference type="InterPro" id="IPR046884">
    <property type="entry name" value="MnmA-like_central"/>
</dbReference>
<keyword evidence="5 9" id="KW-0067">ATP-binding</keyword>
<dbReference type="GO" id="GO:0103016">
    <property type="term" value="F:tRNA-uridine 2-sulfurtransferase activity"/>
    <property type="evidence" value="ECO:0007669"/>
    <property type="project" value="UniProtKB-EC"/>
</dbReference>
<sequence length="346" mass="39416">MKKVIVGMSGGIDSSVAALLLKEQGYEVIGVSIKHLSDELSNSKNKTCCSLDDINDARIVCFQLGIPHYVINVEDKFKKEIITTFIEEYKKGRTPNPCVICNEKVKIRTLLDLAKELNFDYVATGHYAIKSEDGLLTYVDTVKDQSYMLYRLSKEDLSKMLFPLGKTPKSEIRELAKKNNIITHDKKDSTGICFAQDGYIPFLQKNLDTKEGNFIDESGKILGKHKGYQLYTVGQRRKLGLKLPYPIFILKILPKTNEIVLGSYEKLMIDSIQITNYIFHVNLTDILNKRVFVQPRFSSKGLYGYLFFLDGKLYFKYEIKNAQNSKGQHIVIFYKNKLIGGGLIEC</sequence>